<feature type="region of interest" description="Disordered" evidence="1">
    <location>
        <begin position="135"/>
        <end position="161"/>
    </location>
</feature>
<dbReference type="STRING" id="1344416.A0A139AFB0"/>
<feature type="compositionally biased region" description="Low complexity" evidence="1">
    <location>
        <begin position="1"/>
        <end position="22"/>
    </location>
</feature>
<dbReference type="OMA" id="VIPIWEE"/>
<dbReference type="InterPro" id="IPR050561">
    <property type="entry name" value="PTP"/>
</dbReference>
<dbReference type="InterPro" id="IPR029021">
    <property type="entry name" value="Prot-tyrosine_phosphatase-like"/>
</dbReference>
<feature type="region of interest" description="Disordered" evidence="1">
    <location>
        <begin position="1253"/>
        <end position="1295"/>
    </location>
</feature>
<evidence type="ECO:0008006" key="4">
    <source>
        <dbReference type="Google" id="ProtNLM"/>
    </source>
</evidence>
<feature type="region of interest" description="Disordered" evidence="1">
    <location>
        <begin position="1"/>
        <end position="81"/>
    </location>
</feature>
<protein>
    <recommendedName>
        <fullName evidence="4">Inositol hexakisphosphate-domain-containing protein</fullName>
    </recommendedName>
</protein>
<feature type="region of interest" description="Disordered" evidence="1">
    <location>
        <begin position="111"/>
        <end position="130"/>
    </location>
</feature>
<dbReference type="EMBL" id="KQ965764">
    <property type="protein sequence ID" value="KXS15115.1"/>
    <property type="molecule type" value="Genomic_DNA"/>
</dbReference>
<evidence type="ECO:0000256" key="1">
    <source>
        <dbReference type="SAM" id="MobiDB-lite"/>
    </source>
</evidence>
<reference evidence="2 3" key="1">
    <citation type="journal article" date="2015" name="Genome Biol. Evol.">
        <title>Phylogenomic analyses indicate that early fungi evolved digesting cell walls of algal ancestors of land plants.</title>
        <authorList>
            <person name="Chang Y."/>
            <person name="Wang S."/>
            <person name="Sekimoto S."/>
            <person name="Aerts A.L."/>
            <person name="Choi C."/>
            <person name="Clum A."/>
            <person name="LaButti K.M."/>
            <person name="Lindquist E.A."/>
            <person name="Yee Ngan C."/>
            <person name="Ohm R.A."/>
            <person name="Salamov A.A."/>
            <person name="Grigoriev I.V."/>
            <person name="Spatafora J.W."/>
            <person name="Berbee M.L."/>
        </authorList>
    </citation>
    <scope>NUCLEOTIDE SEQUENCE [LARGE SCALE GENOMIC DNA]</scope>
    <source>
        <strain evidence="2 3">JEL478</strain>
    </source>
</reference>
<dbReference type="SUPFAM" id="SSF52799">
    <property type="entry name" value="(Phosphotyrosine protein) phosphatases II"/>
    <property type="match status" value="3"/>
</dbReference>
<evidence type="ECO:0000313" key="2">
    <source>
        <dbReference type="EMBL" id="KXS15115.1"/>
    </source>
</evidence>
<dbReference type="Proteomes" id="UP000070544">
    <property type="component" value="Unassembled WGS sequence"/>
</dbReference>
<dbReference type="SMART" id="SM01301">
    <property type="entry name" value="PTPlike_phytase"/>
    <property type="match status" value="3"/>
</dbReference>
<dbReference type="OrthoDB" id="66369at2759"/>
<proteinExistence type="predicted"/>
<evidence type="ECO:0000313" key="3">
    <source>
        <dbReference type="Proteomes" id="UP000070544"/>
    </source>
</evidence>
<feature type="compositionally biased region" description="Low complexity" evidence="1">
    <location>
        <begin position="518"/>
        <end position="539"/>
    </location>
</feature>
<feature type="compositionally biased region" description="Low complexity" evidence="1">
    <location>
        <begin position="111"/>
        <end position="128"/>
    </location>
</feature>
<dbReference type="PANTHER" id="PTHR23339">
    <property type="entry name" value="TYROSINE SPECIFIC PROTEIN PHOSPHATASE AND DUAL SPECIFICITY PROTEIN PHOSPHATASE"/>
    <property type="match status" value="1"/>
</dbReference>
<feature type="region of interest" description="Disordered" evidence="1">
    <location>
        <begin position="508"/>
        <end position="542"/>
    </location>
</feature>
<name>A0A139AFB0_GONPJ</name>
<dbReference type="Gene3D" id="3.90.190.10">
    <property type="entry name" value="Protein tyrosine phosphatase superfamily"/>
    <property type="match status" value="3"/>
</dbReference>
<dbReference type="Pfam" id="PF14566">
    <property type="entry name" value="PTPlike_phytase"/>
    <property type="match status" value="3"/>
</dbReference>
<accession>A0A139AFB0</accession>
<keyword evidence="3" id="KW-1185">Reference proteome</keyword>
<gene>
    <name evidence="2" type="ORF">M427DRAFT_112131</name>
</gene>
<sequence length="1720" mass="189977">MASPVNASSPSTSNPSTSSAPTPSLPKTPGLLSRALNPELDKGVAPSSSDGDKVAARRDPAANHSRVPSFSTTSGRDDALSGPLNSLDALFPESAPKDTVEYPQLLRANVVTSSPPSLSRSQSGVSLPREVPARILPGSPLRSHSVHDVSPSPDRPDGRLINVSSRDAARYYRVYHGTGDGGFTLPSMVDANGSPTTSQTANSNGGGGTRRPLMLLPNKPHQWLWEPAQFLSMVEGVVKNRAGTVLSRDMVIKSDHFVAAACPFLPFHLQGAPNFRPAELRVFGSAQPSTGGVATVLTLLGCAPRKGFNVSQNTTAEGLERLDEDVEVEQPTCFWLSTREEPLVYLNGKPFCLRSSQEPLTNLSSFAGISPSRLEHLELRLKADVMREADMWGGVVLAHDEIEPGKVMPSWIAATEVKTPREVFETYRAEGWRVKYVRVPMSPEKAPGDDTLDEYVSALKEARLEDPIMFNCGVGAGRTTFSMVVALLIRRQQLMAAGMPDPFSSRPVGGQIGQSFVSTSPRPNTPSLSSSPTPLRPRSFGTSAPALPAAVQREALLDMEGAENSARAVLRLVSVLETALRGKMDRGSALEAALSRPGPLLANLRSAVAGQYHPILQLASVLEQGPACKRALDTIIDRCDVILNLREVILIHRIRYAMDGSAGELEDAVGCFQRYFYLLAFAGYVTESCVAKQRYDEKGVHWTSTFSEWMKGRTEIMSILQTIQRKNNTSRLLYLFRPVEDLSIFSPSSLGGGPLSNFRWRPSEPVAVGMELENYVTKNRSGSVLTSQTILKIDQWGDWAATGGEVIEGAANFRRITGMNLFGVAQPTVKGMKNVIQKILHSGEEIADGSTQKPIMVIWINMREEPLAYINSVPYVLRDQYFTLRNIRSYAGINPQRLELIEEKLKDDVLSEVSSYEGRVLLHGETLEGKISAHWEDVRDEDVLTPRQVATRLQQDELCPILYHRIPVTAENPPELGDFEMILKLIATSDLREVAFVVNCQVGLGRSTTGTVMASLVIHWLNGTKPVVSETQSSHHSYPVIHSLLRVIRNGLEIKQIVDDAIDACAQFVNLRDTINQWRIKAEGEANSAAKRKAVRRGVVHLRRYFTLIIFQAYLSEQEPTLLEELEPFTSWVARHKEFATMQEDLIQSKNVNAITPVDHLKPGDGIALTTEVLEVVNSRAGQVLGSQTIVKADLFPGAQKLSLLERIDGAPNYRRLDLAVARTQAVQVLQGGIFPPASAAAKGLVAAVAVRPEQKSNLPPPSPVRKDSSNSTSKHPRRRTSSRRVSYDIQTSDSKTQTLTLRVTTMSPQLGTQMTPETQSSYGHSPKPLWTLVNPTLYGTAMPTSEGIRRICRKCGADPSGGRMLLWTSMREEPVIYIRFRGDLRPFVLRDWMDPTRNIESTGIARERVELMEVRMKSDLIQETKKYGGRVLLHDEEVKPTGFEIVPVWESVTEDDIRTPLELFQSIVEEGYKIDYLRVPITDEQAPIPDVFDILLERLMKRNQNADPIFNCQMGRGRTTTGMITAVLMEMIVGNESLLSDDLPVPTPSPDPATSDADLARARYIAGEYRLVMQLVAVLPHGRIAKLLADRAVDLCDHMQNLRTAIYDFKVKVAGMEVGSRKWELTTEVGLNYLIRYFFLVCFAGYLLEEWAILDDLVETEGASDLTDLNAVPRARAGGNVELPSNYGLGTRERVLFSAWLKDRREITNLVKKEHQSFD</sequence>
<dbReference type="CDD" id="cd14496">
    <property type="entry name" value="PTP_paladin"/>
    <property type="match status" value="1"/>
</dbReference>
<feature type="compositionally biased region" description="Basic and acidic residues" evidence="1">
    <location>
        <begin position="50"/>
        <end position="61"/>
    </location>
</feature>
<organism evidence="2 3">
    <name type="scientific">Gonapodya prolifera (strain JEL478)</name>
    <name type="common">Monoblepharis prolifera</name>
    <dbReference type="NCBI Taxonomy" id="1344416"/>
    <lineage>
        <taxon>Eukaryota</taxon>
        <taxon>Fungi</taxon>
        <taxon>Fungi incertae sedis</taxon>
        <taxon>Chytridiomycota</taxon>
        <taxon>Chytridiomycota incertae sedis</taxon>
        <taxon>Monoblepharidomycetes</taxon>
        <taxon>Monoblepharidales</taxon>
        <taxon>Gonapodyaceae</taxon>
        <taxon>Gonapodya</taxon>
    </lineage>
</organism>